<keyword evidence="2" id="KW-1185">Reference proteome</keyword>
<name>A0ABR0B778_9CRUS</name>
<accession>A0ABR0B778</accession>
<reference evidence="1 2" key="1">
    <citation type="journal article" date="2023" name="Nucleic Acids Res.">
        <title>The hologenome of Daphnia magna reveals possible DNA methylation and microbiome-mediated evolution of the host genome.</title>
        <authorList>
            <person name="Chaturvedi A."/>
            <person name="Li X."/>
            <person name="Dhandapani V."/>
            <person name="Marshall H."/>
            <person name="Kissane S."/>
            <person name="Cuenca-Cambronero M."/>
            <person name="Asole G."/>
            <person name="Calvet F."/>
            <person name="Ruiz-Romero M."/>
            <person name="Marangio P."/>
            <person name="Guigo R."/>
            <person name="Rago D."/>
            <person name="Mirbahai L."/>
            <person name="Eastwood N."/>
            <person name="Colbourne J.K."/>
            <person name="Zhou J."/>
            <person name="Mallon E."/>
            <person name="Orsini L."/>
        </authorList>
    </citation>
    <scope>NUCLEOTIDE SEQUENCE [LARGE SCALE GENOMIC DNA]</scope>
    <source>
        <strain evidence="1">LRV0_1</strain>
    </source>
</reference>
<evidence type="ECO:0000313" key="1">
    <source>
        <dbReference type="EMBL" id="KAK4037534.1"/>
    </source>
</evidence>
<dbReference type="PANTHER" id="PTHR33053">
    <property type="entry name" value="PROTEIN, PUTATIVE-RELATED"/>
    <property type="match status" value="1"/>
</dbReference>
<sequence>MLLKKRNSEPTVEELQYCAIRLLREWVVESGVAHMHATRLLHILNDFAGMTFLPRTTQTLLGSIRGKLNFKEIPPGRYYHSGVEAGLSKVLLAFKDMGWDHVFVVGKTILVSVVGMTWDAPATSFILNIKSHNSFYACRKCTCKGNWSASVTKANKAKSGGRVTFPDLNSPSRTDLSFRQRRHRNHHAKNGVRYIVEDVIEDFIDEAHTRRF</sequence>
<protein>
    <submittedName>
        <fullName evidence="1">Uncharacterized protein</fullName>
    </submittedName>
</protein>
<dbReference type="Proteomes" id="UP001234178">
    <property type="component" value="Unassembled WGS sequence"/>
</dbReference>
<dbReference type="EMBL" id="JAOYFB010000040">
    <property type="protein sequence ID" value="KAK4037534.1"/>
    <property type="molecule type" value="Genomic_DNA"/>
</dbReference>
<gene>
    <name evidence="1" type="ORF">OUZ56_029566</name>
</gene>
<organism evidence="1 2">
    <name type="scientific">Daphnia magna</name>
    <dbReference type="NCBI Taxonomy" id="35525"/>
    <lineage>
        <taxon>Eukaryota</taxon>
        <taxon>Metazoa</taxon>
        <taxon>Ecdysozoa</taxon>
        <taxon>Arthropoda</taxon>
        <taxon>Crustacea</taxon>
        <taxon>Branchiopoda</taxon>
        <taxon>Diplostraca</taxon>
        <taxon>Cladocera</taxon>
        <taxon>Anomopoda</taxon>
        <taxon>Daphniidae</taxon>
        <taxon>Daphnia</taxon>
    </lineage>
</organism>
<proteinExistence type="predicted"/>
<evidence type="ECO:0000313" key="2">
    <source>
        <dbReference type="Proteomes" id="UP001234178"/>
    </source>
</evidence>
<comment type="caution">
    <text evidence="1">The sequence shown here is derived from an EMBL/GenBank/DDBJ whole genome shotgun (WGS) entry which is preliminary data.</text>
</comment>
<dbReference type="PANTHER" id="PTHR33053:SF9">
    <property type="entry name" value="AGAP000105-PA"/>
    <property type="match status" value="1"/>
</dbReference>